<dbReference type="SUPFAM" id="SSF53850">
    <property type="entry name" value="Periplasmic binding protein-like II"/>
    <property type="match status" value="1"/>
</dbReference>
<evidence type="ECO:0000313" key="2">
    <source>
        <dbReference type="Proteomes" id="UP000007239"/>
    </source>
</evidence>
<gene>
    <name evidence="1" type="ordered locus">Thexy_2081</name>
</gene>
<dbReference type="eggNOG" id="COG1653">
    <property type="taxonomic scope" value="Bacteria"/>
</dbReference>
<keyword evidence="2" id="KW-1185">Reference proteome</keyword>
<organism evidence="1 2">
    <name type="scientific">Thermoanaerobacterium xylanolyticum (strain ATCC 49914 / DSM 7097 / LX-11)</name>
    <dbReference type="NCBI Taxonomy" id="858215"/>
    <lineage>
        <taxon>Bacteria</taxon>
        <taxon>Bacillati</taxon>
        <taxon>Bacillota</taxon>
        <taxon>Clostridia</taxon>
        <taxon>Thermoanaerobacterales</taxon>
        <taxon>Thermoanaerobacteraceae</taxon>
        <taxon>Thermoanaerobacterium</taxon>
    </lineage>
</organism>
<proteinExistence type="predicted"/>
<dbReference type="InterPro" id="IPR050490">
    <property type="entry name" value="Bact_solute-bd_prot1"/>
</dbReference>
<dbReference type="Pfam" id="PF13416">
    <property type="entry name" value="SBP_bac_8"/>
    <property type="match status" value="1"/>
</dbReference>
<dbReference type="KEGG" id="txy:Thexy_2081"/>
<dbReference type="STRING" id="858215.Thexy_2081"/>
<dbReference type="PANTHER" id="PTHR43649:SF12">
    <property type="entry name" value="DIACETYLCHITOBIOSE BINDING PROTEIN DASA"/>
    <property type="match status" value="1"/>
</dbReference>
<dbReference type="PANTHER" id="PTHR43649">
    <property type="entry name" value="ARABINOSE-BINDING PROTEIN-RELATED"/>
    <property type="match status" value="1"/>
</dbReference>
<dbReference type="RefSeq" id="WP_013788821.1">
    <property type="nucleotide sequence ID" value="NC_015555.1"/>
</dbReference>
<dbReference type="HOGENOM" id="CLU_031285_10_5_9"/>
<accession>F6BKE4</accession>
<dbReference type="CDD" id="cd13585">
    <property type="entry name" value="PBP2_TMBP_like"/>
    <property type="match status" value="1"/>
</dbReference>
<dbReference type="AlphaFoldDB" id="F6BKE4"/>
<dbReference type="PROSITE" id="PS51257">
    <property type="entry name" value="PROKAR_LIPOPROTEIN"/>
    <property type="match status" value="1"/>
</dbReference>
<name>F6BKE4_THEXL</name>
<dbReference type="InterPro" id="IPR006059">
    <property type="entry name" value="SBP"/>
</dbReference>
<reference evidence="1" key="1">
    <citation type="submission" date="2011-05" db="EMBL/GenBank/DDBJ databases">
        <title>Complete sequence of Thermoanaerobacterium xylanolyticum LX-11.</title>
        <authorList>
            <consortium name="US DOE Joint Genome Institute"/>
            <person name="Lucas S."/>
            <person name="Han J."/>
            <person name="Lapidus A."/>
            <person name="Cheng J.-F."/>
            <person name="Goodwin L."/>
            <person name="Pitluck S."/>
            <person name="Peters L."/>
            <person name="Mikhailova N."/>
            <person name="Lu M."/>
            <person name="Han C."/>
            <person name="Tapia R."/>
            <person name="Land M."/>
            <person name="Hauser L."/>
            <person name="Kyrpides N."/>
            <person name="Ivanova N."/>
            <person name="Pagani I."/>
            <person name="Hemme C."/>
            <person name="Woyke T."/>
        </authorList>
    </citation>
    <scope>NUCLEOTIDE SEQUENCE</scope>
    <source>
        <strain evidence="1">LX-11</strain>
    </source>
</reference>
<dbReference type="EMBL" id="CP002739">
    <property type="protein sequence ID" value="AEF18091.1"/>
    <property type="molecule type" value="Genomic_DNA"/>
</dbReference>
<dbReference type="Proteomes" id="UP000007239">
    <property type="component" value="Chromosome"/>
</dbReference>
<protein>
    <submittedName>
        <fullName evidence="1">Extracellular solute-binding protein family 1</fullName>
    </submittedName>
</protein>
<dbReference type="Gene3D" id="3.40.190.10">
    <property type="entry name" value="Periplasmic binding protein-like II"/>
    <property type="match status" value="1"/>
</dbReference>
<evidence type="ECO:0000313" key="1">
    <source>
        <dbReference type="EMBL" id="AEF18091.1"/>
    </source>
</evidence>
<sequence>MSKLLRINLMVLIVTLLLSFTLTGCSNSTKNSVKSNDQRITLRFATLDDPGMKKEVEAFAKGFEAKHPNVTIQYEPYSGNYEQKIILQASAGTLADVCWIPDVDVGMFASKHIILDLDSYFKKFGVSKDDFFPAMLETGQYKGKQYMIPRDYNHVVTFYNKELFTEAGVPFPKNGWTWQEFLDTAKKLVKKQGNKIVQYGCQAQLNWQAAAIPMIMGLGGTITKPYPGGNSADFDTPGTINALKTFKSLVDEGIFTNDYVNGEPDFLSKKVAMVFWVRPLITTFEQQIGHDKYGVVTFPIMPDKPVVGSGASGYAVSANTKYPDLAAELVFYIVSREGQKVFMETGDSVPVRKSLINSDIWRSLPSKNFNQEAFVYHPEYDIPPLTCTLEDPSKGSEIEKAWQNAIESVLMGVSSPEAAAKQCQQEMNKVFGK</sequence>